<dbReference type="InterPro" id="IPR015958">
    <property type="entry name" value="Trk1_fungi"/>
</dbReference>
<organism evidence="12 13">
    <name type="scientific">Penicillium nalgiovense</name>
    <dbReference type="NCBI Taxonomy" id="60175"/>
    <lineage>
        <taxon>Eukaryota</taxon>
        <taxon>Fungi</taxon>
        <taxon>Dikarya</taxon>
        <taxon>Ascomycota</taxon>
        <taxon>Pezizomycotina</taxon>
        <taxon>Eurotiomycetes</taxon>
        <taxon>Eurotiomycetidae</taxon>
        <taxon>Eurotiales</taxon>
        <taxon>Aspergillaceae</taxon>
        <taxon>Penicillium</taxon>
    </lineage>
</organism>
<keyword evidence="9 10" id="KW-0472">Membrane</keyword>
<dbReference type="PANTHER" id="PTHR31064">
    <property type="entry name" value="POTASSIUM TRANSPORT PROTEIN DDB_G0292412-RELATED"/>
    <property type="match status" value="1"/>
</dbReference>
<comment type="subcellular location">
    <subcellularLocation>
        <location evidence="1">Membrane</location>
        <topology evidence="1">Multi-pass membrane protein</topology>
    </subcellularLocation>
</comment>
<evidence type="ECO:0000256" key="10">
    <source>
        <dbReference type="PIRNR" id="PIRNR002450"/>
    </source>
</evidence>
<dbReference type="PIRSF" id="PIRSF002450">
    <property type="entry name" value="K+_transpter_TRK"/>
    <property type="match status" value="1"/>
</dbReference>
<feature type="compositionally biased region" description="Acidic residues" evidence="11">
    <location>
        <begin position="231"/>
        <end position="243"/>
    </location>
</feature>
<proteinExistence type="inferred from homology"/>
<evidence type="ECO:0000313" key="12">
    <source>
        <dbReference type="EMBL" id="OQE88318.1"/>
    </source>
</evidence>
<dbReference type="OMA" id="SGPTWIL"/>
<dbReference type="EMBL" id="MOOB01000017">
    <property type="protein sequence ID" value="OQE88318.1"/>
    <property type="molecule type" value="Genomic_DNA"/>
</dbReference>
<protein>
    <recommendedName>
        <fullName evidence="10">Potassium transport protein</fullName>
    </recommendedName>
</protein>
<evidence type="ECO:0000256" key="6">
    <source>
        <dbReference type="ARBA" id="ARBA00022958"/>
    </source>
</evidence>
<dbReference type="Proteomes" id="UP000191691">
    <property type="component" value="Unassembled WGS sequence"/>
</dbReference>
<feature type="compositionally biased region" description="Polar residues" evidence="11">
    <location>
        <begin position="190"/>
        <end position="201"/>
    </location>
</feature>
<keyword evidence="13" id="KW-1185">Reference proteome</keyword>
<dbReference type="InterPro" id="IPR004773">
    <property type="entry name" value="K/Na_transp_Trk1/HKT1"/>
</dbReference>
<dbReference type="PANTHER" id="PTHR31064:SF5">
    <property type="entry name" value="POTASSIUM ION TRANSPORTER (EUROFUNG)"/>
    <property type="match status" value="1"/>
</dbReference>
<evidence type="ECO:0000256" key="9">
    <source>
        <dbReference type="ARBA" id="ARBA00023136"/>
    </source>
</evidence>
<keyword evidence="8 10" id="KW-0406">Ion transport</keyword>
<keyword evidence="3 10" id="KW-0813">Transport</keyword>
<dbReference type="GO" id="GO:1990573">
    <property type="term" value="P:potassium ion import across plasma membrane"/>
    <property type="evidence" value="ECO:0007669"/>
    <property type="project" value="TreeGrafter"/>
</dbReference>
<evidence type="ECO:0000256" key="3">
    <source>
        <dbReference type="ARBA" id="ARBA00022448"/>
    </source>
</evidence>
<reference evidence="13" key="1">
    <citation type="journal article" date="2017" name="Nat. Microbiol.">
        <title>Global analysis of biosynthetic gene clusters reveals vast potential of secondary metabolite production in Penicillium species.</title>
        <authorList>
            <person name="Nielsen J.C."/>
            <person name="Grijseels S."/>
            <person name="Prigent S."/>
            <person name="Ji B."/>
            <person name="Dainat J."/>
            <person name="Nielsen K.F."/>
            <person name="Frisvad J.C."/>
            <person name="Workman M."/>
            <person name="Nielsen J."/>
        </authorList>
    </citation>
    <scope>NUCLEOTIDE SEQUENCE [LARGE SCALE GENOMIC DNA]</scope>
    <source>
        <strain evidence="13">IBT 13039</strain>
    </source>
</reference>
<name>A0A1V6YLX9_PENNA</name>
<feature type="transmembrane region" description="Helical" evidence="10">
    <location>
        <begin position="415"/>
        <end position="441"/>
    </location>
</feature>
<dbReference type="Pfam" id="PF02386">
    <property type="entry name" value="TrkH"/>
    <property type="match status" value="1"/>
</dbReference>
<evidence type="ECO:0000256" key="2">
    <source>
        <dbReference type="ARBA" id="ARBA00009137"/>
    </source>
</evidence>
<sequence>MPHAEFFIALVHLAPLNPVKHFLRVLCHVEATDRLSRPAFLVIIYPYGNLKAVDAYFFGASASTESGLNTVDVKSLKTYQQVYIYLIPILGNLGFINIIVIVFRVRWFEKRFKEVAPHLLRPQAPAEQDAEAHLKRKGSSSSNNDETPNDGLSSDEIDNSDKERARVETRDKSSSVSLESKNAKADETPVPNTNPTKQTITFAEDNRPVSDKDKALYIPPPWRRERGASFDEIDESLNDEDEGPSEKVLARRQTTRSIQSRSRTLTLERVVSSARSVFVLEGSSSTERAMPATKLREMKPLDLPNMSSQATIGRNSQFHNLSDEDRETLGGIEYRSLKLLLKIVVGYFFGLHLFGAICLVGWILHADPKYRVYLAECGQGNVWWGFYSAQTMIDNLGFTLTPDSMISFQDATFPMILMSFLAFAGNTCYPCLLRLIIWIFYKLCPEKSSLKDPLRFLLDHPRRCYTLLFPSGPTWILFGILFAMNSIDVLLIIVLDLNNPAVNNLAPGPRVLAAIFQAASARHTGTSTFNLADVSPAVQFSLVVMMYVAIFPIAISIRASNVYEERTLGVYGTEGHMDEHDGRSYIINHIQNQLTFDLWYIFLGCFCICVAEAGKIADTSIPAFSVFSVLFEVVSAYGNVGLSLGYPTVSTSLSGKFTIFSKLVICVMMIRGRHRGLPYKLDRAIVLPSDRLEDDHPDRNEIQTKVD</sequence>
<gene>
    <name evidence="12" type="ORF">PENNAL_c0017G11579</name>
</gene>
<dbReference type="NCBIfam" id="TIGR00934">
    <property type="entry name" value="2a38euk"/>
    <property type="match status" value="1"/>
</dbReference>
<dbReference type="GO" id="GO:0005886">
    <property type="term" value="C:plasma membrane"/>
    <property type="evidence" value="ECO:0007669"/>
    <property type="project" value="InterPro"/>
</dbReference>
<evidence type="ECO:0000256" key="4">
    <source>
        <dbReference type="ARBA" id="ARBA00022538"/>
    </source>
</evidence>
<feature type="transmembrane region" description="Helical" evidence="10">
    <location>
        <begin position="339"/>
        <end position="364"/>
    </location>
</feature>
<evidence type="ECO:0000256" key="1">
    <source>
        <dbReference type="ARBA" id="ARBA00004141"/>
    </source>
</evidence>
<evidence type="ECO:0000313" key="13">
    <source>
        <dbReference type="Proteomes" id="UP000191691"/>
    </source>
</evidence>
<feature type="transmembrane region" description="Helical" evidence="10">
    <location>
        <begin position="537"/>
        <end position="557"/>
    </location>
</feature>
<evidence type="ECO:0000256" key="8">
    <source>
        <dbReference type="ARBA" id="ARBA00023065"/>
    </source>
</evidence>
<dbReference type="GO" id="GO:0140107">
    <property type="term" value="F:high-affinity potassium ion transmembrane transporter activity"/>
    <property type="evidence" value="ECO:0007669"/>
    <property type="project" value="TreeGrafter"/>
</dbReference>
<feature type="compositionally biased region" description="Basic and acidic residues" evidence="11">
    <location>
        <begin position="204"/>
        <end position="215"/>
    </location>
</feature>
<keyword evidence="5 10" id="KW-0812">Transmembrane</keyword>
<keyword evidence="7 10" id="KW-1133">Transmembrane helix</keyword>
<evidence type="ECO:0000256" key="5">
    <source>
        <dbReference type="ARBA" id="ARBA00022692"/>
    </source>
</evidence>
<dbReference type="GO" id="GO:0030007">
    <property type="term" value="P:intracellular potassium ion homeostasis"/>
    <property type="evidence" value="ECO:0007669"/>
    <property type="project" value="UniProtKB-UniRule"/>
</dbReference>
<dbReference type="AlphaFoldDB" id="A0A1V6YLX9"/>
<keyword evidence="4 10" id="KW-0633">Potassium transport</keyword>
<accession>A0A1V6YLX9</accession>
<feature type="transmembrane region" description="Helical" evidence="10">
    <location>
        <begin position="82"/>
        <end position="103"/>
    </location>
</feature>
<feature type="region of interest" description="Disordered" evidence="11">
    <location>
        <begin position="123"/>
        <end position="246"/>
    </location>
</feature>
<comment type="caution">
    <text evidence="12">The sequence shown here is derived from an EMBL/GenBank/DDBJ whole genome shotgun (WGS) entry which is preliminary data.</text>
</comment>
<feature type="compositionally biased region" description="Basic and acidic residues" evidence="11">
    <location>
        <begin position="159"/>
        <end position="173"/>
    </location>
</feature>
<keyword evidence="6 10" id="KW-0630">Potassium</keyword>
<comment type="similarity">
    <text evidence="2 10">Belongs to the TrkH potassium transport family.</text>
</comment>
<evidence type="ECO:0000256" key="7">
    <source>
        <dbReference type="ARBA" id="ARBA00022989"/>
    </source>
</evidence>
<dbReference type="InterPro" id="IPR051143">
    <property type="entry name" value="TrkH_K-transport"/>
</dbReference>
<feature type="compositionally biased region" description="Polar residues" evidence="11">
    <location>
        <begin position="139"/>
        <end position="152"/>
    </location>
</feature>
<dbReference type="InterPro" id="IPR003445">
    <property type="entry name" value="Cat_transpt"/>
</dbReference>
<evidence type="ECO:0000256" key="11">
    <source>
        <dbReference type="SAM" id="MobiDB-lite"/>
    </source>
</evidence>
<comment type="caution">
    <text evidence="10">Lacks conserved residue(s) required for the propagation of feature annotation.</text>
</comment>
<feature type="transmembrane region" description="Helical" evidence="10">
    <location>
        <begin position="475"/>
        <end position="495"/>
    </location>
</feature>
<dbReference type="STRING" id="60175.A0A1V6YLX9"/>